<evidence type="ECO:0000256" key="4">
    <source>
        <dbReference type="ARBA" id="ARBA00023239"/>
    </source>
</evidence>
<dbReference type="Proteomes" id="UP001597353">
    <property type="component" value="Unassembled WGS sequence"/>
</dbReference>
<gene>
    <name evidence="5 7" type="primary">gmd</name>
    <name evidence="7" type="ORF">ACFSGJ_11315</name>
</gene>
<comment type="catalytic activity">
    <reaction evidence="5">
        <text>GDP-alpha-D-mannose = GDP-4-dehydro-alpha-D-rhamnose + H2O</text>
        <dbReference type="Rhea" id="RHEA:23820"/>
        <dbReference type="ChEBI" id="CHEBI:15377"/>
        <dbReference type="ChEBI" id="CHEBI:57527"/>
        <dbReference type="ChEBI" id="CHEBI:57964"/>
        <dbReference type="EC" id="4.2.1.47"/>
    </reaction>
</comment>
<evidence type="ECO:0000256" key="1">
    <source>
        <dbReference type="ARBA" id="ARBA00001937"/>
    </source>
</evidence>
<dbReference type="RefSeq" id="WP_390261596.1">
    <property type="nucleotide sequence ID" value="NZ_JBHUGH010000009.1"/>
</dbReference>
<comment type="caution">
    <text evidence="7">The sequence shown here is derived from an EMBL/GenBank/DDBJ whole genome shotgun (WGS) entry which is preliminary data.</text>
</comment>
<dbReference type="InterPro" id="IPR006368">
    <property type="entry name" value="GDP_Man_deHydtase"/>
</dbReference>
<dbReference type="Pfam" id="PF16363">
    <property type="entry name" value="GDP_Man_Dehyd"/>
    <property type="match status" value="1"/>
</dbReference>
<dbReference type="InterPro" id="IPR036291">
    <property type="entry name" value="NAD(P)-bd_dom_sf"/>
</dbReference>
<comment type="caution">
    <text evidence="5">Lacks conserved residue(s) required for the propagation of feature annotation.</text>
</comment>
<dbReference type="PANTHER" id="PTHR43715">
    <property type="entry name" value="GDP-MANNOSE 4,6-DEHYDRATASE"/>
    <property type="match status" value="1"/>
</dbReference>
<evidence type="ECO:0000313" key="7">
    <source>
        <dbReference type="EMBL" id="MFD1912799.1"/>
    </source>
</evidence>
<evidence type="ECO:0000256" key="2">
    <source>
        <dbReference type="ARBA" id="ARBA00009263"/>
    </source>
</evidence>
<comment type="function">
    <text evidence="5">Catalyzes the conversion of GDP-D-mannose to GDP-4-dehydro-6-deoxy-D-mannose.</text>
</comment>
<evidence type="ECO:0000256" key="3">
    <source>
        <dbReference type="ARBA" id="ARBA00011989"/>
    </source>
</evidence>
<dbReference type="EMBL" id="JBHUGH010000009">
    <property type="protein sequence ID" value="MFD1912799.1"/>
    <property type="molecule type" value="Genomic_DNA"/>
</dbReference>
<dbReference type="EC" id="4.2.1.47" evidence="3 5"/>
<proteinExistence type="inferred from homology"/>
<dbReference type="NCBIfam" id="TIGR01472">
    <property type="entry name" value="gmd"/>
    <property type="match status" value="1"/>
</dbReference>
<protein>
    <recommendedName>
        <fullName evidence="3 5">GDP-mannose 4,6-dehydratase</fullName>
        <ecNumber evidence="3 5">4.2.1.47</ecNumber>
    </recommendedName>
    <alternativeName>
        <fullName evidence="5">GDP-D-mannose dehydratase</fullName>
    </alternativeName>
</protein>
<keyword evidence="5" id="KW-0521">NADP</keyword>
<evidence type="ECO:0000256" key="5">
    <source>
        <dbReference type="HAMAP-Rule" id="MF_00955"/>
    </source>
</evidence>
<keyword evidence="8" id="KW-1185">Reference proteome</keyword>
<dbReference type="SUPFAM" id="SSF51735">
    <property type="entry name" value="NAD(P)-binding Rossmann-fold domains"/>
    <property type="match status" value="1"/>
</dbReference>
<dbReference type="InterPro" id="IPR016040">
    <property type="entry name" value="NAD(P)-bd_dom"/>
</dbReference>
<evidence type="ECO:0000259" key="6">
    <source>
        <dbReference type="Pfam" id="PF16363"/>
    </source>
</evidence>
<accession>A0ABW4S7P2</accession>
<sequence>MPAARALAPTSDRIASARPEARRALITGVTGQDGAYLAELLLDKGYEVHGLKRRASSFNSARIDHLYQDPHEANVRFHLHYGDMTDSTNLIRLIQEVQPDEIYNLAAQSHVQVSFETPEYTANADGLGTLRLLEAIRILKLADRTRFYQASTSELYGMVQAVPQREDTPFYPRSPYAVAKLYAYWITVNYREAYGMHASNGILFNHESPLRGETFVTRKITRGVAAISLGLQDRLYLGNLDARRDWGHARDYVEGMWRILQQDVPDDYVLATGNSETVRGFVEAAFAAVDMGIDWQGKGLEERGLCPRTGRVLVEIDPRYFRPTEVDLLVGDATKARERLGWTHSAGLPQMIAEMVASDLAAVRQESTRRDRHG</sequence>
<reference evidence="8" key="1">
    <citation type="journal article" date="2019" name="Int. J. Syst. Evol. Microbiol.">
        <title>The Global Catalogue of Microorganisms (GCM) 10K type strain sequencing project: providing services to taxonomists for standard genome sequencing and annotation.</title>
        <authorList>
            <consortium name="The Broad Institute Genomics Platform"/>
            <consortium name="The Broad Institute Genome Sequencing Center for Infectious Disease"/>
            <person name="Wu L."/>
            <person name="Ma J."/>
        </authorList>
    </citation>
    <scope>NUCLEOTIDE SEQUENCE [LARGE SCALE GENOMIC DNA]</scope>
    <source>
        <strain evidence="8">CGMCC 4.7242</strain>
    </source>
</reference>
<dbReference type="CDD" id="cd05260">
    <property type="entry name" value="GDP_MD_SDR_e"/>
    <property type="match status" value="1"/>
</dbReference>
<feature type="domain" description="NAD(P)-binding" evidence="6">
    <location>
        <begin position="25"/>
        <end position="355"/>
    </location>
</feature>
<dbReference type="Gene3D" id="3.90.25.10">
    <property type="entry name" value="UDP-galactose 4-epimerase, domain 1"/>
    <property type="match status" value="1"/>
</dbReference>
<comment type="cofactor">
    <cofactor evidence="1 5">
        <name>NADP(+)</name>
        <dbReference type="ChEBI" id="CHEBI:58349"/>
    </cofactor>
</comment>
<organism evidence="7 8">
    <name type="scientific">Halodurantibacterium flavum</name>
    <dbReference type="NCBI Taxonomy" id="1382802"/>
    <lineage>
        <taxon>Bacteria</taxon>
        <taxon>Pseudomonadati</taxon>
        <taxon>Pseudomonadota</taxon>
        <taxon>Alphaproteobacteria</taxon>
        <taxon>Rhodobacterales</taxon>
        <taxon>Paracoccaceae</taxon>
        <taxon>Halodurantibacterium</taxon>
    </lineage>
</organism>
<comment type="similarity">
    <text evidence="2 5">Belongs to the NAD(P)-dependent epimerase/dehydratase family. GDP-mannose 4,6-dehydratase subfamily.</text>
</comment>
<name>A0ABW4S7P2_9RHOB</name>
<dbReference type="GO" id="GO:0008446">
    <property type="term" value="F:GDP-mannose 4,6-dehydratase activity"/>
    <property type="evidence" value="ECO:0007669"/>
    <property type="project" value="UniProtKB-EC"/>
</dbReference>
<keyword evidence="4 5" id="KW-0456">Lyase</keyword>
<dbReference type="PANTHER" id="PTHR43715:SF1">
    <property type="entry name" value="GDP-MANNOSE 4,6 DEHYDRATASE"/>
    <property type="match status" value="1"/>
</dbReference>
<dbReference type="Gene3D" id="3.40.50.720">
    <property type="entry name" value="NAD(P)-binding Rossmann-like Domain"/>
    <property type="match status" value="1"/>
</dbReference>
<evidence type="ECO:0000313" key="8">
    <source>
        <dbReference type="Proteomes" id="UP001597353"/>
    </source>
</evidence>
<dbReference type="HAMAP" id="MF_00955">
    <property type="entry name" value="GDP_Man_dehydratase"/>
    <property type="match status" value="1"/>
</dbReference>